<evidence type="ECO:0000313" key="7">
    <source>
        <dbReference type="EMBL" id="KAG2225869.1"/>
    </source>
</evidence>
<dbReference type="GO" id="GO:0016874">
    <property type="term" value="F:ligase activity"/>
    <property type="evidence" value="ECO:0007669"/>
    <property type="project" value="UniProtKB-KW"/>
</dbReference>
<sequence>MTKNSKSATAEARVQAISRHLSMLEITPTHEKYRIHRNPQQDPCHTPLDPVRFLLRSAMLYSKKIAVIYGDREYDYQTLADRILRLANSLLYNFHVRPGDRIAILCQNIPASLEAMYAIPSVGCVLVPLNTRLAPPEIEYVIKHSGATVLIVQDEILPRVSSSVKEIVKLIHVNDYCFSPTSNNVACCCQYEDLVQKTEVRYQWNDLPLTTDENALLSINYTSGSTGRPKGVQVSYRGCYLMTLSMCIHGKVTHDTKYLWMAPMFHCNGWSFPWAIVVMGGTQVMLNKVEYGLIWKMLKENGITHYGAAATVQNELCNHKDAVCLDRTVHSITGASPVAPKILRNLNALNIYPIHAYGLTETYGPSVHTYDNGARSHYPSEQHDVLMSRQGYSVINQDEVLVLDQKTGQDVIPDGQHIGEICCHGNLTMLGYYKDPEANAKAFRGGVFWTGDLGVRHPDGAIEIVDRAKDIIISGGENICSIEIEKVIVELKQVSECCVVGCPDKQWGERPYAYIVIRQGQTIKEDEVIAHCRKNLAGYKCPSKVFFVENFPKT</sequence>
<evidence type="ECO:0000256" key="1">
    <source>
        <dbReference type="ARBA" id="ARBA00006432"/>
    </source>
</evidence>
<dbReference type="InterPro" id="IPR042099">
    <property type="entry name" value="ANL_N_sf"/>
</dbReference>
<dbReference type="InterPro" id="IPR020845">
    <property type="entry name" value="AMP-binding_CS"/>
</dbReference>
<evidence type="ECO:0000256" key="3">
    <source>
        <dbReference type="ARBA" id="ARBA00022832"/>
    </source>
</evidence>
<dbReference type="Gene3D" id="3.40.50.12780">
    <property type="entry name" value="N-terminal domain of ligase-like"/>
    <property type="match status" value="1"/>
</dbReference>
<keyword evidence="4" id="KW-0443">Lipid metabolism</keyword>
<dbReference type="OrthoDB" id="10253115at2759"/>
<comment type="similarity">
    <text evidence="1">Belongs to the ATP-dependent AMP-binding enzyme family.</text>
</comment>
<proteinExistence type="inferred from homology"/>
<dbReference type="PANTHER" id="PTHR43859">
    <property type="entry name" value="ACYL-ACTIVATING ENZYME"/>
    <property type="match status" value="1"/>
</dbReference>
<feature type="domain" description="AMP-binding enzyme C-terminal" evidence="6">
    <location>
        <begin position="483"/>
        <end position="554"/>
    </location>
</feature>
<reference evidence="7 8" key="1">
    <citation type="submission" date="2020-12" db="EMBL/GenBank/DDBJ databases">
        <title>Metabolic potential, ecology and presence of endohyphal bacteria is reflected in genomic diversity of Mucoromycotina.</title>
        <authorList>
            <person name="Muszewska A."/>
            <person name="Okrasinska A."/>
            <person name="Steczkiewicz K."/>
            <person name="Drgas O."/>
            <person name="Orlowska M."/>
            <person name="Perlinska-Lenart U."/>
            <person name="Aleksandrzak-Piekarczyk T."/>
            <person name="Szatraj K."/>
            <person name="Zielenkiewicz U."/>
            <person name="Pilsyk S."/>
            <person name="Malc E."/>
            <person name="Mieczkowski P."/>
            <person name="Kruszewska J.S."/>
            <person name="Biernat P."/>
            <person name="Pawlowska J."/>
        </authorList>
    </citation>
    <scope>NUCLEOTIDE SEQUENCE [LARGE SCALE GENOMIC DNA]</scope>
    <source>
        <strain evidence="7 8">CBS 142.35</strain>
    </source>
</reference>
<organism evidence="7 8">
    <name type="scientific">Circinella minor</name>
    <dbReference type="NCBI Taxonomy" id="1195481"/>
    <lineage>
        <taxon>Eukaryota</taxon>
        <taxon>Fungi</taxon>
        <taxon>Fungi incertae sedis</taxon>
        <taxon>Mucoromycota</taxon>
        <taxon>Mucoromycotina</taxon>
        <taxon>Mucoromycetes</taxon>
        <taxon>Mucorales</taxon>
        <taxon>Lichtheimiaceae</taxon>
        <taxon>Circinella</taxon>
    </lineage>
</organism>
<evidence type="ECO:0000256" key="2">
    <source>
        <dbReference type="ARBA" id="ARBA00022598"/>
    </source>
</evidence>
<keyword evidence="3" id="KW-0276">Fatty acid metabolism</keyword>
<keyword evidence="2" id="KW-0436">Ligase</keyword>
<dbReference type="Pfam" id="PF13193">
    <property type="entry name" value="AMP-binding_C"/>
    <property type="match status" value="1"/>
</dbReference>
<feature type="non-terminal residue" evidence="7">
    <location>
        <position position="1"/>
    </location>
</feature>
<comment type="caution">
    <text evidence="7">The sequence shown here is derived from an EMBL/GenBank/DDBJ whole genome shotgun (WGS) entry which is preliminary data.</text>
</comment>
<evidence type="ECO:0000259" key="6">
    <source>
        <dbReference type="Pfam" id="PF13193"/>
    </source>
</evidence>
<keyword evidence="8" id="KW-1185">Reference proteome</keyword>
<evidence type="ECO:0000256" key="4">
    <source>
        <dbReference type="ARBA" id="ARBA00023098"/>
    </source>
</evidence>
<dbReference type="PANTHER" id="PTHR43859:SF4">
    <property type="entry name" value="BUTANOATE--COA LIGASE AAE1-RELATED"/>
    <property type="match status" value="1"/>
</dbReference>
<dbReference type="GO" id="GO:0006631">
    <property type="term" value="P:fatty acid metabolic process"/>
    <property type="evidence" value="ECO:0007669"/>
    <property type="project" value="UniProtKB-KW"/>
</dbReference>
<evidence type="ECO:0000259" key="5">
    <source>
        <dbReference type="Pfam" id="PF00501"/>
    </source>
</evidence>
<dbReference type="InterPro" id="IPR045851">
    <property type="entry name" value="AMP-bd_C_sf"/>
</dbReference>
<protein>
    <submittedName>
        <fullName evidence="7">Uncharacterized protein</fullName>
    </submittedName>
</protein>
<evidence type="ECO:0000313" key="8">
    <source>
        <dbReference type="Proteomes" id="UP000646827"/>
    </source>
</evidence>
<dbReference type="PROSITE" id="PS00455">
    <property type="entry name" value="AMP_BINDING"/>
    <property type="match status" value="1"/>
</dbReference>
<dbReference type="Proteomes" id="UP000646827">
    <property type="component" value="Unassembled WGS sequence"/>
</dbReference>
<gene>
    <name evidence="7" type="ORF">INT45_007113</name>
</gene>
<feature type="domain" description="AMP-dependent synthetase/ligase" evidence="5">
    <location>
        <begin position="57"/>
        <end position="433"/>
    </location>
</feature>
<dbReference type="Pfam" id="PF00501">
    <property type="entry name" value="AMP-binding"/>
    <property type="match status" value="1"/>
</dbReference>
<accession>A0A8H7S8Z7</accession>
<dbReference type="InterPro" id="IPR025110">
    <property type="entry name" value="AMP-bd_C"/>
</dbReference>
<dbReference type="AlphaFoldDB" id="A0A8H7S8Z7"/>
<dbReference type="SUPFAM" id="SSF56801">
    <property type="entry name" value="Acetyl-CoA synthetase-like"/>
    <property type="match status" value="1"/>
</dbReference>
<dbReference type="EMBL" id="JAEPRB010000023">
    <property type="protein sequence ID" value="KAG2225869.1"/>
    <property type="molecule type" value="Genomic_DNA"/>
</dbReference>
<dbReference type="InterPro" id="IPR000873">
    <property type="entry name" value="AMP-dep_synth/lig_dom"/>
</dbReference>
<dbReference type="Gene3D" id="3.30.300.30">
    <property type="match status" value="1"/>
</dbReference>
<name>A0A8H7S8Z7_9FUNG</name>